<sequence length="334" mass="37845">MPESYPHFQAAYLAELRRTFDEPEFVNSPRGNLSRERLGVTFTIADPVRRHVAVPSRRTNIIFNFAEALWYLAGSDSLDFIKYYAPSIANYSANGRTLDGTAYGPRVFRHMGRVDQWQNIIRTLREDPDSKRAVIQIFEAYELTVPDNIDVACTLALQFMIRENALHCVGFMRANDAFRGVVSDIFSFTFMLELLAGQLGLSVGTYTHQVGSFHVYESDAGWAHEVLREAEAAAEEPPAFPRMPAGDNWPHVREVLRLEELLRTDRLRLDAEALSHVDLPEYWRAVVGLLELQRQLRHRTRLDPDVVGGLPPVFGDLVAVRWPQFVSDAANSAA</sequence>
<evidence type="ECO:0000256" key="1">
    <source>
        <dbReference type="ARBA" id="ARBA00011947"/>
    </source>
</evidence>
<dbReference type="InterPro" id="IPR036926">
    <property type="entry name" value="Thymidate_synth/dCMP_Mease_sf"/>
</dbReference>
<keyword evidence="6" id="KW-1185">Reference proteome</keyword>
<keyword evidence="2" id="KW-0489">Methyltransferase</keyword>
<proteinExistence type="predicted"/>
<dbReference type="EMBL" id="MSIE01000007">
    <property type="protein sequence ID" value="OLF18468.1"/>
    <property type="molecule type" value="Genomic_DNA"/>
</dbReference>
<dbReference type="SUPFAM" id="SSF55831">
    <property type="entry name" value="Thymidylate synthase/dCMP hydroxymethylase"/>
    <property type="match status" value="1"/>
</dbReference>
<dbReference type="GO" id="GO:0005829">
    <property type="term" value="C:cytosol"/>
    <property type="evidence" value="ECO:0007669"/>
    <property type="project" value="TreeGrafter"/>
</dbReference>
<gene>
    <name evidence="5" type="ORF">BU204_05750</name>
</gene>
<dbReference type="GO" id="GO:0006231">
    <property type="term" value="P:dTMP biosynthetic process"/>
    <property type="evidence" value="ECO:0007669"/>
    <property type="project" value="InterPro"/>
</dbReference>
<accession>A0A1Q8CVS9</accession>
<organism evidence="5 6">
    <name type="scientific">Actinophytocola xanthii</name>
    <dbReference type="NCBI Taxonomy" id="1912961"/>
    <lineage>
        <taxon>Bacteria</taxon>
        <taxon>Bacillati</taxon>
        <taxon>Actinomycetota</taxon>
        <taxon>Actinomycetes</taxon>
        <taxon>Pseudonocardiales</taxon>
        <taxon>Pseudonocardiaceae</taxon>
    </lineage>
</organism>
<dbReference type="GO" id="GO:0032259">
    <property type="term" value="P:methylation"/>
    <property type="evidence" value="ECO:0007669"/>
    <property type="project" value="UniProtKB-KW"/>
</dbReference>
<reference evidence="5 6" key="1">
    <citation type="submission" date="2016-12" db="EMBL/GenBank/DDBJ databases">
        <title>The draft genome sequence of Actinophytocola sp. 11-183.</title>
        <authorList>
            <person name="Wang W."/>
            <person name="Yuan L."/>
        </authorList>
    </citation>
    <scope>NUCLEOTIDE SEQUENCE [LARGE SCALE GENOMIC DNA]</scope>
    <source>
        <strain evidence="5 6">11-183</strain>
    </source>
</reference>
<dbReference type="Proteomes" id="UP000185596">
    <property type="component" value="Unassembled WGS sequence"/>
</dbReference>
<dbReference type="EC" id="2.1.1.45" evidence="1"/>
<dbReference type="CDD" id="cd00351">
    <property type="entry name" value="TS_Pyrimidine_HMase"/>
    <property type="match status" value="1"/>
</dbReference>
<dbReference type="PRINTS" id="PR00108">
    <property type="entry name" value="THYMDSNTHASE"/>
</dbReference>
<dbReference type="PANTHER" id="PTHR11548">
    <property type="entry name" value="THYMIDYLATE SYNTHASE 1"/>
    <property type="match status" value="1"/>
</dbReference>
<dbReference type="GO" id="GO:0004799">
    <property type="term" value="F:thymidylate synthase activity"/>
    <property type="evidence" value="ECO:0007669"/>
    <property type="project" value="UniProtKB-EC"/>
</dbReference>
<dbReference type="InterPro" id="IPR000398">
    <property type="entry name" value="Thymidylate_synthase"/>
</dbReference>
<dbReference type="OrthoDB" id="9774633at2"/>
<dbReference type="PANTHER" id="PTHR11548:SF9">
    <property type="entry name" value="THYMIDYLATE SYNTHASE"/>
    <property type="match status" value="1"/>
</dbReference>
<keyword evidence="3" id="KW-0808">Transferase</keyword>
<dbReference type="STRING" id="1912961.BU204_05750"/>
<comment type="caution">
    <text evidence="5">The sequence shown here is derived from an EMBL/GenBank/DDBJ whole genome shotgun (WGS) entry which is preliminary data.</text>
</comment>
<evidence type="ECO:0000259" key="4">
    <source>
        <dbReference type="Pfam" id="PF00303"/>
    </source>
</evidence>
<feature type="domain" description="Thymidylate synthase/dCMP hydroxymethylase" evidence="4">
    <location>
        <begin position="57"/>
        <end position="229"/>
    </location>
</feature>
<name>A0A1Q8CVS9_9PSEU</name>
<evidence type="ECO:0000313" key="5">
    <source>
        <dbReference type="EMBL" id="OLF18468.1"/>
    </source>
</evidence>
<evidence type="ECO:0000313" key="6">
    <source>
        <dbReference type="Proteomes" id="UP000185596"/>
    </source>
</evidence>
<evidence type="ECO:0000256" key="3">
    <source>
        <dbReference type="ARBA" id="ARBA00022679"/>
    </source>
</evidence>
<dbReference type="Pfam" id="PF00303">
    <property type="entry name" value="Thymidylat_synt"/>
    <property type="match status" value="1"/>
</dbReference>
<dbReference type="InterPro" id="IPR023451">
    <property type="entry name" value="Thymidate_synth/dCMP_Mease_dom"/>
</dbReference>
<dbReference type="InterPro" id="IPR045097">
    <property type="entry name" value="Thymidate_synth/dCMP_Mease"/>
</dbReference>
<evidence type="ECO:0000256" key="2">
    <source>
        <dbReference type="ARBA" id="ARBA00022603"/>
    </source>
</evidence>
<dbReference type="RefSeq" id="WP_075124496.1">
    <property type="nucleotide sequence ID" value="NZ_MSIE01000007.1"/>
</dbReference>
<dbReference type="Gene3D" id="3.30.572.10">
    <property type="entry name" value="Thymidylate synthase/dCMP hydroxymethylase domain"/>
    <property type="match status" value="1"/>
</dbReference>
<protein>
    <recommendedName>
        <fullName evidence="1">thymidylate synthase</fullName>
        <ecNumber evidence="1">2.1.1.45</ecNumber>
    </recommendedName>
</protein>
<dbReference type="AlphaFoldDB" id="A0A1Q8CVS9"/>